<accession>A0A6J5N2N6</accession>
<proteinExistence type="predicted"/>
<reference evidence="1" key="1">
    <citation type="submission" date="2020-04" db="EMBL/GenBank/DDBJ databases">
        <authorList>
            <person name="Chiriac C."/>
            <person name="Salcher M."/>
            <person name="Ghai R."/>
            <person name="Kavagutti S V."/>
        </authorList>
    </citation>
    <scope>NUCLEOTIDE SEQUENCE</scope>
</reference>
<dbReference type="EMBL" id="LR796593">
    <property type="protein sequence ID" value="CAB4153364.1"/>
    <property type="molecule type" value="Genomic_DNA"/>
</dbReference>
<evidence type="ECO:0000313" key="1">
    <source>
        <dbReference type="EMBL" id="CAB4153364.1"/>
    </source>
</evidence>
<name>A0A6J5N2N6_9CAUD</name>
<organism evidence="1">
    <name type="scientific">uncultured Caudovirales phage</name>
    <dbReference type="NCBI Taxonomy" id="2100421"/>
    <lineage>
        <taxon>Viruses</taxon>
        <taxon>Duplodnaviria</taxon>
        <taxon>Heunggongvirae</taxon>
        <taxon>Uroviricota</taxon>
        <taxon>Caudoviricetes</taxon>
        <taxon>Peduoviridae</taxon>
        <taxon>Maltschvirus</taxon>
        <taxon>Maltschvirus maltsch</taxon>
    </lineage>
</organism>
<protein>
    <submittedName>
        <fullName evidence="1">Uncharacterized protein</fullName>
    </submittedName>
</protein>
<sequence>MSKEYHLFKTIKTEGKPEQGYVFGVERDHVNKTLEYQELYIFTVVDGVEHKFRIDLMQAMHSMCERLGGSIAPVAIDNVKQQLEKESELQHMQLLAQQHFTNGMLMASDAASKNHLTMSDFNTIDEYLAYLAHKKL</sequence>
<gene>
    <name evidence="1" type="ORF">UFOVP623_4</name>
</gene>